<evidence type="ECO:0000259" key="6">
    <source>
        <dbReference type="Pfam" id="PF04127"/>
    </source>
</evidence>
<feature type="binding site" evidence="3">
    <location>
        <position position="319"/>
    </location>
    <ligand>
        <name>CTP</name>
        <dbReference type="ChEBI" id="CHEBI:37563"/>
    </ligand>
</feature>
<evidence type="ECO:0000313" key="8">
    <source>
        <dbReference type="Proteomes" id="UP000181899"/>
    </source>
</evidence>
<dbReference type="Gene3D" id="3.40.50.1950">
    <property type="entry name" value="Flavin prenyltransferase-like"/>
    <property type="match status" value="1"/>
</dbReference>
<dbReference type="Pfam" id="PF02441">
    <property type="entry name" value="Flavoprotein"/>
    <property type="match status" value="1"/>
</dbReference>
<dbReference type="InterPro" id="IPR007085">
    <property type="entry name" value="DNA/pantothenate-metab_flavo_C"/>
</dbReference>
<keyword evidence="3" id="KW-0460">Magnesium</keyword>
<evidence type="ECO:0000256" key="3">
    <source>
        <dbReference type="HAMAP-Rule" id="MF_02225"/>
    </source>
</evidence>
<dbReference type="GO" id="GO:0004632">
    <property type="term" value="F:phosphopantothenate--cysteine ligase activity"/>
    <property type="evidence" value="ECO:0007669"/>
    <property type="project" value="UniProtKB-UniRule"/>
</dbReference>
<evidence type="ECO:0000256" key="4">
    <source>
        <dbReference type="RuleBase" id="RU364078"/>
    </source>
</evidence>
<comment type="cofactor">
    <cofactor evidence="3">
        <name>Mg(2+)</name>
        <dbReference type="ChEBI" id="CHEBI:18420"/>
    </cofactor>
</comment>
<name>A0A1I4YI88_9CLOT</name>
<keyword evidence="8" id="KW-1185">Reference proteome</keyword>
<evidence type="ECO:0000313" key="7">
    <source>
        <dbReference type="EMBL" id="SFN37289.1"/>
    </source>
</evidence>
<comment type="function">
    <text evidence="3">Catalyzes two sequential steps in the biosynthesis of coenzyme A. In the first step cysteine is conjugated to 4'-phosphopantothenate to form 4-phosphopantothenoylcysteine. In the second step the latter compound is decarboxylated to form 4'-phosphopantotheine.</text>
</comment>
<feature type="region of interest" description="Phosphopantothenate--cysteine ligase" evidence="3">
    <location>
        <begin position="187"/>
        <end position="393"/>
    </location>
</feature>
<feature type="domain" description="Flavoprotein" evidence="5">
    <location>
        <begin position="2"/>
        <end position="171"/>
    </location>
</feature>
<keyword evidence="3 4" id="KW-0288">FMN</keyword>
<dbReference type="eggNOG" id="COG0452">
    <property type="taxonomic scope" value="Bacteria"/>
</dbReference>
<reference evidence="7 8" key="1">
    <citation type="submission" date="2016-10" db="EMBL/GenBank/DDBJ databases">
        <authorList>
            <person name="de Groot N.N."/>
        </authorList>
    </citation>
    <scope>NUCLEOTIDE SEQUENCE [LARGE SCALE GENOMIC DNA]</scope>
    <source>
        <strain evidence="7 8">ML2</strain>
    </source>
</reference>
<dbReference type="InterPro" id="IPR003382">
    <property type="entry name" value="Flavoprotein"/>
</dbReference>
<keyword evidence="3 4" id="KW-0285">Flavoprotein</keyword>
<proteinExistence type="inferred from homology"/>
<dbReference type="EC" id="6.3.2.5" evidence="3"/>
<keyword evidence="1 3" id="KW-0210">Decarboxylase</keyword>
<dbReference type="PANTHER" id="PTHR14359">
    <property type="entry name" value="HOMO-OLIGOMERIC FLAVIN CONTAINING CYS DECARBOXYLASE FAMILY"/>
    <property type="match status" value="1"/>
</dbReference>
<feature type="binding site" evidence="3">
    <location>
        <position position="275"/>
    </location>
    <ligand>
        <name>CTP</name>
        <dbReference type="ChEBI" id="CHEBI:37563"/>
    </ligand>
</feature>
<dbReference type="STRING" id="398199.SAMN05421804_101169"/>
<sequence length="393" mass="42523">MKNVVVGVTGGIAAYKALELVSLLRKQNINVDVAMTKSAQEFVTPLSFQSLSQNPVITDMFDEPKAYEIAHISLAKKADVFAVVPATANIIGKLAHGISDDFISTSVMATRAKVLIAPAMNTNMYSNPMVVENMNKLKSLGYTFVSPGQGRLACGDVGEGKLALVQDIFMEIMALLYPKKDFAGKRVLVTAGGTEAPLDPVRVLTNRSSGKMGIALAEALLERGAEVTLIHGHVTEDLPKGAQAVKALTNEAMAKALQERFSEADAVIMAAAVSDYKVKEYATEKIKKTGETLHLELIKDLDILKSLGDQKDQQVLVGFAAESEDIEKNALEKLKKKNLDLICANDISHGKVFGENQNDVTLYHKSGDIIPLGELSKKETADLILDEVQKLFH</sequence>
<gene>
    <name evidence="3" type="primary">coaBC</name>
    <name evidence="7" type="ORF">SAMN04488695_101596</name>
</gene>
<comment type="similarity">
    <text evidence="3 4">In the C-terminal section; belongs to the PPC synthetase family.</text>
</comment>
<dbReference type="PANTHER" id="PTHR14359:SF6">
    <property type="entry name" value="PHOSPHOPANTOTHENOYLCYSTEINE DECARBOXYLASE"/>
    <property type="match status" value="1"/>
</dbReference>
<dbReference type="HAMAP" id="MF_02225">
    <property type="entry name" value="CoaBC"/>
    <property type="match status" value="1"/>
</dbReference>
<dbReference type="NCBIfam" id="TIGR00521">
    <property type="entry name" value="coaBC_dfp"/>
    <property type="match status" value="1"/>
</dbReference>
<comment type="similarity">
    <text evidence="3 4">In the N-terminal section; belongs to the HFCD (homo-oligomeric flavin containing Cys decarboxylase) superfamily.</text>
</comment>
<feature type="binding site" evidence="3">
    <location>
        <position position="285"/>
    </location>
    <ligand>
        <name>CTP</name>
        <dbReference type="ChEBI" id="CHEBI:37563"/>
    </ligand>
</feature>
<keyword evidence="3" id="KW-0479">Metal-binding</keyword>
<evidence type="ECO:0000259" key="5">
    <source>
        <dbReference type="Pfam" id="PF02441"/>
    </source>
</evidence>
<comment type="pathway">
    <text evidence="3 4">Cofactor biosynthesis; coenzyme A biosynthesis; CoA from (R)-pantothenate: step 3/5.</text>
</comment>
<keyword evidence="3 4" id="KW-0436">Ligase</keyword>
<dbReference type="InterPro" id="IPR035929">
    <property type="entry name" value="CoaB-like_sf"/>
</dbReference>
<dbReference type="InterPro" id="IPR036551">
    <property type="entry name" value="Flavin_trans-like"/>
</dbReference>
<dbReference type="OrthoDB" id="9802554at2"/>
<dbReference type="Proteomes" id="UP000181899">
    <property type="component" value="Unassembled WGS sequence"/>
</dbReference>
<keyword evidence="2 3" id="KW-0456">Lyase</keyword>
<dbReference type="EMBL" id="FOVK01000001">
    <property type="protein sequence ID" value="SFN37289.1"/>
    <property type="molecule type" value="Genomic_DNA"/>
</dbReference>
<dbReference type="GO" id="GO:0046872">
    <property type="term" value="F:metal ion binding"/>
    <property type="evidence" value="ECO:0007669"/>
    <property type="project" value="UniProtKB-KW"/>
</dbReference>
<comment type="pathway">
    <text evidence="3 4">Cofactor biosynthesis; coenzyme A biosynthesis; CoA from (R)-pantothenate: step 2/5.</text>
</comment>
<comment type="caution">
    <text evidence="3">Lacks conserved residue(s) required for the propagation of feature annotation.</text>
</comment>
<dbReference type="GO" id="GO:0071513">
    <property type="term" value="C:phosphopantothenoylcysteine decarboxylase complex"/>
    <property type="evidence" value="ECO:0007669"/>
    <property type="project" value="TreeGrafter"/>
</dbReference>
<feature type="binding site" evidence="3">
    <location>
        <position position="333"/>
    </location>
    <ligand>
        <name>CTP</name>
        <dbReference type="ChEBI" id="CHEBI:37563"/>
    </ligand>
</feature>
<feature type="region of interest" description="Phosphopantothenoylcysteine decarboxylase" evidence="3">
    <location>
        <begin position="1"/>
        <end position="186"/>
    </location>
</feature>
<dbReference type="AlphaFoldDB" id="A0A1I4YI88"/>
<dbReference type="Pfam" id="PF04127">
    <property type="entry name" value="DFP"/>
    <property type="match status" value="1"/>
</dbReference>
<dbReference type="UniPathway" id="UPA00241">
    <property type="reaction ID" value="UER00353"/>
</dbReference>
<comment type="cofactor">
    <cofactor evidence="3">
        <name>FMN</name>
        <dbReference type="ChEBI" id="CHEBI:58210"/>
    </cofactor>
    <text evidence="3">Binds 1 FMN per subunit.</text>
</comment>
<comment type="catalytic activity">
    <reaction evidence="3 4">
        <text>(R)-4'-phosphopantothenate + L-cysteine + CTP = N-[(R)-4-phosphopantothenoyl]-L-cysteine + CMP + diphosphate + H(+)</text>
        <dbReference type="Rhea" id="RHEA:19397"/>
        <dbReference type="ChEBI" id="CHEBI:10986"/>
        <dbReference type="ChEBI" id="CHEBI:15378"/>
        <dbReference type="ChEBI" id="CHEBI:33019"/>
        <dbReference type="ChEBI" id="CHEBI:35235"/>
        <dbReference type="ChEBI" id="CHEBI:37563"/>
        <dbReference type="ChEBI" id="CHEBI:59458"/>
        <dbReference type="ChEBI" id="CHEBI:60377"/>
        <dbReference type="EC" id="6.3.2.5"/>
    </reaction>
</comment>
<organism evidence="7 8">
    <name type="scientific">Proteiniclasticum ruminis</name>
    <dbReference type="NCBI Taxonomy" id="398199"/>
    <lineage>
        <taxon>Bacteria</taxon>
        <taxon>Bacillati</taxon>
        <taxon>Bacillota</taxon>
        <taxon>Clostridia</taxon>
        <taxon>Eubacteriales</taxon>
        <taxon>Clostridiaceae</taxon>
        <taxon>Proteiniclasticum</taxon>
    </lineage>
</organism>
<feature type="binding site" evidence="3">
    <location>
        <position position="337"/>
    </location>
    <ligand>
        <name>CTP</name>
        <dbReference type="ChEBI" id="CHEBI:37563"/>
    </ligand>
</feature>
<accession>A0A1I4YI88</accession>
<feature type="active site" description="Proton donor" evidence="3">
    <location>
        <position position="154"/>
    </location>
</feature>
<dbReference type="RefSeq" id="WP_074910097.1">
    <property type="nucleotide sequence ID" value="NZ_FOVK01000001.1"/>
</dbReference>
<dbReference type="GO" id="GO:0010181">
    <property type="term" value="F:FMN binding"/>
    <property type="evidence" value="ECO:0007669"/>
    <property type="project" value="UniProtKB-UniRule"/>
</dbReference>
<protein>
    <recommendedName>
        <fullName evidence="3">Coenzyme A biosynthesis bifunctional protein CoaBC</fullName>
    </recommendedName>
    <alternativeName>
        <fullName evidence="3">DNA/pantothenate metabolism flavoprotein</fullName>
    </alternativeName>
    <alternativeName>
        <fullName evidence="3">Phosphopantothenoylcysteine synthetase/decarboxylase</fullName>
        <shortName evidence="3">PPCS-PPCDC</shortName>
    </alternativeName>
    <domain>
        <recommendedName>
            <fullName evidence="3">Phosphopantothenoylcysteine decarboxylase</fullName>
            <shortName evidence="3">PPC decarboxylase</shortName>
            <shortName evidence="3">PPC-DC</shortName>
            <ecNumber evidence="3">4.1.1.36</ecNumber>
        </recommendedName>
        <alternativeName>
            <fullName evidence="3">CoaC</fullName>
        </alternativeName>
    </domain>
    <domain>
        <recommendedName>
            <fullName evidence="3">Phosphopantothenate--cysteine ligase</fullName>
            <ecNumber evidence="3">6.3.2.5</ecNumber>
        </recommendedName>
        <alternativeName>
            <fullName evidence="3">CoaB</fullName>
        </alternativeName>
        <alternativeName>
            <fullName evidence="3">Phosphopantothenoylcysteine synthetase</fullName>
            <shortName evidence="3">PPC synthetase</shortName>
            <shortName evidence="3">PPC-S</shortName>
        </alternativeName>
    </domain>
</protein>
<dbReference type="SUPFAM" id="SSF52507">
    <property type="entry name" value="Homo-oligomeric flavin-containing Cys decarboxylases, HFCD"/>
    <property type="match status" value="1"/>
</dbReference>
<dbReference type="GO" id="GO:0015937">
    <property type="term" value="P:coenzyme A biosynthetic process"/>
    <property type="evidence" value="ECO:0007669"/>
    <property type="project" value="UniProtKB-UniRule"/>
</dbReference>
<evidence type="ECO:0000256" key="2">
    <source>
        <dbReference type="ARBA" id="ARBA00023239"/>
    </source>
</evidence>
<dbReference type="GO" id="GO:0004633">
    <property type="term" value="F:phosphopantothenoylcysteine decarboxylase activity"/>
    <property type="evidence" value="ECO:0007669"/>
    <property type="project" value="UniProtKB-UniRule"/>
</dbReference>
<dbReference type="EC" id="4.1.1.36" evidence="3"/>
<comment type="catalytic activity">
    <reaction evidence="3 4">
        <text>N-[(R)-4-phosphopantothenoyl]-L-cysteine + H(+) = (R)-4'-phosphopantetheine + CO2</text>
        <dbReference type="Rhea" id="RHEA:16793"/>
        <dbReference type="ChEBI" id="CHEBI:15378"/>
        <dbReference type="ChEBI" id="CHEBI:16526"/>
        <dbReference type="ChEBI" id="CHEBI:59458"/>
        <dbReference type="ChEBI" id="CHEBI:61723"/>
        <dbReference type="EC" id="4.1.1.36"/>
    </reaction>
</comment>
<comment type="function">
    <text evidence="4">Catalyzes two steps in the biosynthesis of coenzyme A. In the first step cysteine is conjugated to 4'-phosphopantothenate to form 4-phosphopantothenoylcysteine, in the latter compound is decarboxylated to form 4'-phosphopantotheine.</text>
</comment>
<keyword evidence="3" id="KW-0511">Multifunctional enzyme</keyword>
<evidence type="ECO:0000256" key="1">
    <source>
        <dbReference type="ARBA" id="ARBA00022793"/>
    </source>
</evidence>
<dbReference type="InterPro" id="IPR005252">
    <property type="entry name" value="CoaBC"/>
</dbReference>
<dbReference type="GO" id="GO:0015941">
    <property type="term" value="P:pantothenate catabolic process"/>
    <property type="evidence" value="ECO:0007669"/>
    <property type="project" value="InterPro"/>
</dbReference>
<dbReference type="SUPFAM" id="SSF102645">
    <property type="entry name" value="CoaB-like"/>
    <property type="match status" value="1"/>
</dbReference>
<feature type="domain" description="DNA/pantothenate metabolism flavoprotein C-terminal" evidence="6">
    <location>
        <begin position="183"/>
        <end position="390"/>
    </location>
</feature>
<dbReference type="Gene3D" id="3.40.50.10300">
    <property type="entry name" value="CoaB-like"/>
    <property type="match status" value="1"/>
</dbReference>